<gene>
    <name evidence="2" type="ORF">ACJRO7_005360</name>
</gene>
<dbReference type="PROSITE" id="PS51857">
    <property type="entry name" value="CSD_2"/>
    <property type="match status" value="1"/>
</dbReference>
<dbReference type="SUPFAM" id="SSF50249">
    <property type="entry name" value="Nucleic acid-binding proteins"/>
    <property type="match status" value="1"/>
</dbReference>
<dbReference type="PANTHER" id="PTHR46565:SF20">
    <property type="entry name" value="COLD SHOCK DOMAIN-CONTAINING PROTEIN 4"/>
    <property type="match status" value="1"/>
</dbReference>
<comment type="caution">
    <text evidence="2">The sequence shown here is derived from an EMBL/GenBank/DDBJ whole genome shotgun (WGS) entry which is preliminary data.</text>
</comment>
<dbReference type="Gene3D" id="2.40.50.140">
    <property type="entry name" value="Nucleic acid-binding proteins"/>
    <property type="match status" value="1"/>
</dbReference>
<dbReference type="InterPro" id="IPR019844">
    <property type="entry name" value="CSD_CS"/>
</dbReference>
<proteinExistence type="predicted"/>
<organism evidence="2 3">
    <name type="scientific">Eucalyptus globulus</name>
    <name type="common">Tasmanian blue gum</name>
    <dbReference type="NCBI Taxonomy" id="34317"/>
    <lineage>
        <taxon>Eukaryota</taxon>
        <taxon>Viridiplantae</taxon>
        <taxon>Streptophyta</taxon>
        <taxon>Embryophyta</taxon>
        <taxon>Tracheophyta</taxon>
        <taxon>Spermatophyta</taxon>
        <taxon>Magnoliopsida</taxon>
        <taxon>eudicotyledons</taxon>
        <taxon>Gunneridae</taxon>
        <taxon>Pentapetalae</taxon>
        <taxon>rosids</taxon>
        <taxon>malvids</taxon>
        <taxon>Myrtales</taxon>
        <taxon>Myrtaceae</taxon>
        <taxon>Myrtoideae</taxon>
        <taxon>Eucalypteae</taxon>
        <taxon>Eucalyptus</taxon>
    </lineage>
</organism>
<dbReference type="PRINTS" id="PR00050">
    <property type="entry name" value="COLDSHOCK"/>
</dbReference>
<dbReference type="Proteomes" id="UP001634007">
    <property type="component" value="Unassembled WGS sequence"/>
</dbReference>
<reference evidence="2 3" key="1">
    <citation type="submission" date="2024-11" db="EMBL/GenBank/DDBJ databases">
        <title>Chromosome-level genome assembly of Eucalyptus globulus Labill. provides insights into its genome evolution.</title>
        <authorList>
            <person name="Li X."/>
        </authorList>
    </citation>
    <scope>NUCLEOTIDE SEQUENCE [LARGE SCALE GENOMIC DNA]</scope>
    <source>
        <strain evidence="2">CL2024</strain>
        <tissue evidence="2">Fresh tender leaves</tissue>
    </source>
</reference>
<dbReference type="EMBL" id="JBJKBG010000010">
    <property type="protein sequence ID" value="KAL3720533.1"/>
    <property type="molecule type" value="Genomic_DNA"/>
</dbReference>
<dbReference type="AlphaFoldDB" id="A0ABD3J5G1"/>
<keyword evidence="3" id="KW-1185">Reference proteome</keyword>
<sequence length="138" mass="14131">MASQERCTDTVLWFNDLKGFGFIKPSDGGEDLFVHQSSIRSDGFCSLAEGEEVECSIVTESEGKSSAIDVTGPDKASVKGGNVAQEGFSGSGGGSASIVVVSGMVLIADLEEISSNVGASDQSIGLLNSSSTEKDKSA</sequence>
<name>A0ABD3J5G1_EUCGL</name>
<evidence type="ECO:0000259" key="1">
    <source>
        <dbReference type="PROSITE" id="PS51857"/>
    </source>
</evidence>
<dbReference type="InterPro" id="IPR012340">
    <property type="entry name" value="NA-bd_OB-fold"/>
</dbReference>
<dbReference type="InterPro" id="IPR002059">
    <property type="entry name" value="CSP_DNA-bd"/>
</dbReference>
<protein>
    <recommendedName>
        <fullName evidence="1">CSD domain-containing protein</fullName>
    </recommendedName>
</protein>
<dbReference type="PROSITE" id="PS00352">
    <property type="entry name" value="CSD_1"/>
    <property type="match status" value="1"/>
</dbReference>
<dbReference type="Pfam" id="PF00313">
    <property type="entry name" value="CSD"/>
    <property type="match status" value="1"/>
</dbReference>
<evidence type="ECO:0000313" key="2">
    <source>
        <dbReference type="EMBL" id="KAL3720533.1"/>
    </source>
</evidence>
<evidence type="ECO:0000313" key="3">
    <source>
        <dbReference type="Proteomes" id="UP001634007"/>
    </source>
</evidence>
<accession>A0ABD3J5G1</accession>
<dbReference type="PANTHER" id="PTHR46565">
    <property type="entry name" value="COLD SHOCK DOMAIN PROTEIN 2"/>
    <property type="match status" value="1"/>
</dbReference>
<dbReference type="SMART" id="SM00357">
    <property type="entry name" value="CSP"/>
    <property type="match status" value="1"/>
</dbReference>
<dbReference type="CDD" id="cd04458">
    <property type="entry name" value="CSP_CDS"/>
    <property type="match status" value="1"/>
</dbReference>
<feature type="domain" description="CSD" evidence="1">
    <location>
        <begin position="6"/>
        <end position="72"/>
    </location>
</feature>
<dbReference type="InterPro" id="IPR011129">
    <property type="entry name" value="CSD"/>
</dbReference>